<dbReference type="EMBL" id="CAADJG010000002">
    <property type="protein sequence ID" value="VFS73057.1"/>
    <property type="molecule type" value="Genomic_DNA"/>
</dbReference>
<gene>
    <name evidence="7" type="ORF">NCTC13038_02921</name>
</gene>
<sequence length="407" mass="43042">MSLLSTLPLRTRTLVSLAVLNFFLADARDGLGPFLDAWLITQGWTAFELGLLATTGGAIGLFAGVPAGAWVDAARAKRSLLIVPVLLTTLLAFAAILWPSKPVVFVSQILTALAGLLIGPTMVAISLGLVGRSGFTQQVSYNEAWNHTGNIVLLMATWWISSEAGLSGVATLMTITAVVTVLATLTINPDDIDHEVARGQDETPGNRQHKPPSRLRVLWSDRGLLVFALTLMLFHFANAPISRLLIQQNAINLDQPFKTTAIIMLVGQASAIVGALLVPAAIRIFGLRYLVLFALATLPIRGVIAAQAHDFNAIYPVQILDGLGAGLLGILTPLVLEKLLAGTGHFNLGFASVLTVQGIGATLSSVVAGAVVEKWGYGHAFLVHGLIALLAILLFAFAGQRKPAAKH</sequence>
<feature type="transmembrane region" description="Helical" evidence="5">
    <location>
        <begin position="377"/>
        <end position="398"/>
    </location>
</feature>
<dbReference type="PROSITE" id="PS50850">
    <property type="entry name" value="MFS"/>
    <property type="match status" value="1"/>
</dbReference>
<feature type="transmembrane region" description="Helical" evidence="5">
    <location>
        <begin position="143"/>
        <end position="160"/>
    </location>
</feature>
<feature type="transmembrane region" description="Helical" evidence="5">
    <location>
        <begin position="314"/>
        <end position="336"/>
    </location>
</feature>
<dbReference type="GO" id="GO:0022857">
    <property type="term" value="F:transmembrane transporter activity"/>
    <property type="evidence" value="ECO:0007669"/>
    <property type="project" value="InterPro"/>
</dbReference>
<evidence type="ECO:0000313" key="8">
    <source>
        <dbReference type="Proteomes" id="UP000332594"/>
    </source>
</evidence>
<feature type="transmembrane region" description="Helical" evidence="5">
    <location>
        <begin position="289"/>
        <end position="308"/>
    </location>
</feature>
<reference evidence="7 8" key="1">
    <citation type="submission" date="2019-03" db="EMBL/GenBank/DDBJ databases">
        <authorList>
            <consortium name="Pathogen Informatics"/>
        </authorList>
    </citation>
    <scope>NUCLEOTIDE SEQUENCE [LARGE SCALE GENOMIC DNA]</scope>
    <source>
        <strain evidence="7 8">NCTC13038</strain>
    </source>
</reference>
<dbReference type="Gene3D" id="1.20.1250.20">
    <property type="entry name" value="MFS general substrate transporter like domains"/>
    <property type="match status" value="2"/>
</dbReference>
<keyword evidence="1" id="KW-1003">Cell membrane</keyword>
<evidence type="ECO:0000259" key="6">
    <source>
        <dbReference type="PROSITE" id="PS50850"/>
    </source>
</evidence>
<dbReference type="CDD" id="cd06174">
    <property type="entry name" value="MFS"/>
    <property type="match status" value="1"/>
</dbReference>
<accession>A0A485BH15</accession>
<dbReference type="Proteomes" id="UP000332594">
    <property type="component" value="Unassembled WGS sequence"/>
</dbReference>
<feature type="transmembrane region" description="Helical" evidence="5">
    <location>
        <begin position="80"/>
        <end position="99"/>
    </location>
</feature>
<evidence type="ECO:0000256" key="3">
    <source>
        <dbReference type="ARBA" id="ARBA00022989"/>
    </source>
</evidence>
<keyword evidence="3 5" id="KW-1133">Transmembrane helix</keyword>
<dbReference type="PANTHER" id="PTHR23539">
    <property type="entry name" value="MFS TRANSPORTER"/>
    <property type="match status" value="1"/>
</dbReference>
<dbReference type="AlphaFoldDB" id="A0A485BH15"/>
<keyword evidence="2 5" id="KW-0812">Transmembrane</keyword>
<feature type="transmembrane region" description="Helical" evidence="5">
    <location>
        <begin position="105"/>
        <end position="131"/>
    </location>
</feature>
<name>A0A485BH15_RAOTE</name>
<feature type="domain" description="Major facilitator superfamily (MFS) profile" evidence="6">
    <location>
        <begin position="223"/>
        <end position="407"/>
    </location>
</feature>
<keyword evidence="4 5" id="KW-0472">Membrane</keyword>
<dbReference type="InterPro" id="IPR011701">
    <property type="entry name" value="MFS"/>
</dbReference>
<feature type="transmembrane region" description="Helical" evidence="5">
    <location>
        <begin position="166"/>
        <end position="188"/>
    </location>
</feature>
<evidence type="ECO:0000256" key="4">
    <source>
        <dbReference type="ARBA" id="ARBA00023136"/>
    </source>
</evidence>
<dbReference type="InterPro" id="IPR036259">
    <property type="entry name" value="MFS_trans_sf"/>
</dbReference>
<evidence type="ECO:0000256" key="5">
    <source>
        <dbReference type="SAM" id="Phobius"/>
    </source>
</evidence>
<dbReference type="PANTHER" id="PTHR23539:SF1">
    <property type="entry name" value="MAJOR FACILITATOR SUPERFAMILY (MFS) PROFILE DOMAIN-CONTAINING PROTEIN"/>
    <property type="match status" value="1"/>
</dbReference>
<organism evidence="7 8">
    <name type="scientific">Raoultella terrigena</name>
    <name type="common">Klebsiella terrigena</name>
    <dbReference type="NCBI Taxonomy" id="577"/>
    <lineage>
        <taxon>Bacteria</taxon>
        <taxon>Pseudomonadati</taxon>
        <taxon>Pseudomonadota</taxon>
        <taxon>Gammaproteobacteria</taxon>
        <taxon>Enterobacterales</taxon>
        <taxon>Enterobacteriaceae</taxon>
        <taxon>Klebsiella/Raoultella group</taxon>
        <taxon>Raoultella</taxon>
    </lineage>
</organism>
<dbReference type="SUPFAM" id="SSF103473">
    <property type="entry name" value="MFS general substrate transporter"/>
    <property type="match status" value="1"/>
</dbReference>
<feature type="transmembrane region" description="Helical" evidence="5">
    <location>
        <begin position="348"/>
        <end position="371"/>
    </location>
</feature>
<dbReference type="Pfam" id="PF07690">
    <property type="entry name" value="MFS_1"/>
    <property type="match status" value="1"/>
</dbReference>
<feature type="transmembrane region" description="Helical" evidence="5">
    <location>
        <begin position="51"/>
        <end position="73"/>
    </location>
</feature>
<protein>
    <submittedName>
        <fullName evidence="7">Sugar efflux transporter</fullName>
    </submittedName>
</protein>
<evidence type="ECO:0000313" key="7">
    <source>
        <dbReference type="EMBL" id="VFS73057.1"/>
    </source>
</evidence>
<feature type="transmembrane region" description="Helical" evidence="5">
    <location>
        <begin position="261"/>
        <end position="282"/>
    </location>
</feature>
<dbReference type="InterPro" id="IPR020846">
    <property type="entry name" value="MFS_dom"/>
</dbReference>
<evidence type="ECO:0000256" key="2">
    <source>
        <dbReference type="ARBA" id="ARBA00022692"/>
    </source>
</evidence>
<proteinExistence type="predicted"/>
<evidence type="ECO:0000256" key="1">
    <source>
        <dbReference type="ARBA" id="ARBA00022475"/>
    </source>
</evidence>
<dbReference type="RefSeq" id="WP_134526193.1">
    <property type="nucleotide sequence ID" value="NZ_BJNO01000001.1"/>
</dbReference>
<feature type="transmembrane region" description="Helical" evidence="5">
    <location>
        <begin position="223"/>
        <end position="241"/>
    </location>
</feature>